<dbReference type="SUPFAM" id="SSF51556">
    <property type="entry name" value="Metallo-dependent hydrolases"/>
    <property type="match status" value="1"/>
</dbReference>
<gene>
    <name evidence="3" type="ORF">JW984_03920</name>
</gene>
<sequence length="277" mass="31915">MNGDSNIIDVWMQHPTMKFINHPMFESLRRWMGIEKFEQEIPVEYTLETMDRAGVQTGLICAWWGPQGALISNDEVKEIVNHHPDRFRGIASVDISRPMEGIRELNRCAKELGFIGLRIVQWYWNLPPTHRYYYPIFAECVKLGIPVCLQVGHTGPMCPSEPGRPIPYIDEAALDFPELKIVCGHIGYPWTQEMIAVATKHTNVFIETSAYISKRFPAELLDYMKRNGKKKVLFGTNYPMLTAERCLEDLDSLKLDKEVKSLFLHENAKRIFGLQSI</sequence>
<evidence type="ECO:0000256" key="1">
    <source>
        <dbReference type="ARBA" id="ARBA00023239"/>
    </source>
</evidence>
<dbReference type="PANTHER" id="PTHR21240:SF19">
    <property type="entry name" value="CATALYTIC_ HYDROLASE"/>
    <property type="match status" value="1"/>
</dbReference>
<accession>A0A9D8KDN2</accession>
<dbReference type="InterPro" id="IPR032465">
    <property type="entry name" value="ACMSD"/>
</dbReference>
<reference evidence="3" key="2">
    <citation type="submission" date="2021-01" db="EMBL/GenBank/DDBJ databases">
        <authorList>
            <person name="Hahn C.R."/>
            <person name="Youssef N.H."/>
            <person name="Elshahed M."/>
        </authorList>
    </citation>
    <scope>NUCLEOTIDE SEQUENCE</scope>
    <source>
        <strain evidence="3">Zod_Metabat.24</strain>
    </source>
</reference>
<dbReference type="EMBL" id="JAFGIX010000019">
    <property type="protein sequence ID" value="MBN1572325.1"/>
    <property type="molecule type" value="Genomic_DNA"/>
</dbReference>
<keyword evidence="1" id="KW-0456">Lyase</keyword>
<dbReference type="Pfam" id="PF04909">
    <property type="entry name" value="Amidohydro_2"/>
    <property type="match status" value="1"/>
</dbReference>
<protein>
    <submittedName>
        <fullName evidence="3">Amidohydrolase</fullName>
    </submittedName>
</protein>
<comment type="caution">
    <text evidence="3">The sequence shown here is derived from an EMBL/GenBank/DDBJ whole genome shotgun (WGS) entry which is preliminary data.</text>
</comment>
<evidence type="ECO:0000259" key="2">
    <source>
        <dbReference type="Pfam" id="PF04909"/>
    </source>
</evidence>
<dbReference type="GO" id="GO:0016831">
    <property type="term" value="F:carboxy-lyase activity"/>
    <property type="evidence" value="ECO:0007669"/>
    <property type="project" value="InterPro"/>
</dbReference>
<feature type="domain" description="Amidohydrolase-related" evidence="2">
    <location>
        <begin position="73"/>
        <end position="274"/>
    </location>
</feature>
<dbReference type="GO" id="GO:0016787">
    <property type="term" value="F:hydrolase activity"/>
    <property type="evidence" value="ECO:0007669"/>
    <property type="project" value="InterPro"/>
</dbReference>
<dbReference type="PANTHER" id="PTHR21240">
    <property type="entry name" value="2-AMINO-3-CARBOXYLMUCONATE-6-SEMIALDEHYDE DECARBOXYLASE"/>
    <property type="match status" value="1"/>
</dbReference>
<reference evidence="3" key="1">
    <citation type="journal article" date="2021" name="Environ. Microbiol.">
        <title>Genomic characterization of three novel Desulfobacterota classes expand the metabolic and phylogenetic diversity of the phylum.</title>
        <authorList>
            <person name="Murphy C.L."/>
            <person name="Biggerstaff J."/>
            <person name="Eichhorn A."/>
            <person name="Ewing E."/>
            <person name="Shahan R."/>
            <person name="Soriano D."/>
            <person name="Stewart S."/>
            <person name="VanMol K."/>
            <person name="Walker R."/>
            <person name="Walters P."/>
            <person name="Elshahed M.S."/>
            <person name="Youssef N.H."/>
        </authorList>
    </citation>
    <scope>NUCLEOTIDE SEQUENCE</scope>
    <source>
        <strain evidence="3">Zod_Metabat.24</strain>
    </source>
</reference>
<dbReference type="AlphaFoldDB" id="A0A9D8KDN2"/>
<proteinExistence type="predicted"/>
<organism evidence="3 4">
    <name type="scientific">Candidatus Zymogenus saltonus</name>
    <dbReference type="NCBI Taxonomy" id="2844893"/>
    <lineage>
        <taxon>Bacteria</taxon>
        <taxon>Deltaproteobacteria</taxon>
        <taxon>Candidatus Zymogenia</taxon>
        <taxon>Candidatus Zymogeniales</taxon>
        <taxon>Candidatus Zymogenaceae</taxon>
        <taxon>Candidatus Zymogenus</taxon>
    </lineage>
</organism>
<evidence type="ECO:0000313" key="4">
    <source>
        <dbReference type="Proteomes" id="UP000809273"/>
    </source>
</evidence>
<dbReference type="Gene3D" id="3.20.20.140">
    <property type="entry name" value="Metal-dependent hydrolases"/>
    <property type="match status" value="1"/>
</dbReference>
<dbReference type="Proteomes" id="UP000809273">
    <property type="component" value="Unassembled WGS sequence"/>
</dbReference>
<evidence type="ECO:0000313" key="3">
    <source>
        <dbReference type="EMBL" id="MBN1572325.1"/>
    </source>
</evidence>
<dbReference type="InterPro" id="IPR006680">
    <property type="entry name" value="Amidohydro-rel"/>
</dbReference>
<dbReference type="InterPro" id="IPR032466">
    <property type="entry name" value="Metal_Hydrolase"/>
</dbReference>
<name>A0A9D8KDN2_9DELT</name>